<organism evidence="3 4">
    <name type="scientific">Coptotermes formosanus</name>
    <name type="common">Formosan subterranean termite</name>
    <dbReference type="NCBI Taxonomy" id="36987"/>
    <lineage>
        <taxon>Eukaryota</taxon>
        <taxon>Metazoa</taxon>
        <taxon>Ecdysozoa</taxon>
        <taxon>Arthropoda</taxon>
        <taxon>Hexapoda</taxon>
        <taxon>Insecta</taxon>
        <taxon>Pterygota</taxon>
        <taxon>Neoptera</taxon>
        <taxon>Polyneoptera</taxon>
        <taxon>Dictyoptera</taxon>
        <taxon>Blattodea</taxon>
        <taxon>Blattoidea</taxon>
        <taxon>Termitoidae</taxon>
        <taxon>Rhinotermitidae</taxon>
        <taxon>Coptotermes</taxon>
    </lineage>
</organism>
<dbReference type="AlphaFoldDB" id="A0A6L2PXC0"/>
<evidence type="ECO:0000256" key="1">
    <source>
        <dbReference type="SAM" id="MobiDB-lite"/>
    </source>
</evidence>
<accession>A0A6L2PXC0</accession>
<dbReference type="InParanoid" id="A0A6L2PXC0"/>
<dbReference type="EMBL" id="BLKM01000480">
    <property type="protein sequence ID" value="GFG34417.1"/>
    <property type="molecule type" value="Genomic_DNA"/>
</dbReference>
<keyword evidence="4" id="KW-1185">Reference proteome</keyword>
<dbReference type="InterPro" id="IPR031942">
    <property type="entry name" value="DUF4774"/>
</dbReference>
<feature type="domain" description="DUF4774" evidence="2">
    <location>
        <begin position="261"/>
        <end position="317"/>
    </location>
</feature>
<evidence type="ECO:0000313" key="4">
    <source>
        <dbReference type="Proteomes" id="UP000502823"/>
    </source>
</evidence>
<gene>
    <name evidence="3" type="ORF">Cfor_01280</name>
</gene>
<dbReference type="Proteomes" id="UP000502823">
    <property type="component" value="Unassembled WGS sequence"/>
</dbReference>
<evidence type="ECO:0000259" key="2">
    <source>
        <dbReference type="Pfam" id="PF15999"/>
    </source>
</evidence>
<name>A0A6L2PXC0_COPFO</name>
<proteinExistence type="predicted"/>
<reference evidence="4" key="1">
    <citation type="submission" date="2020-01" db="EMBL/GenBank/DDBJ databases">
        <title>Draft genome sequence of the Termite Coptotermes fromosanus.</title>
        <authorList>
            <person name="Itakura S."/>
            <person name="Yosikawa Y."/>
            <person name="Umezawa K."/>
        </authorList>
    </citation>
    <scope>NUCLEOTIDE SEQUENCE [LARGE SCALE GENOMIC DNA]</scope>
</reference>
<feature type="region of interest" description="Disordered" evidence="1">
    <location>
        <begin position="167"/>
        <end position="187"/>
    </location>
</feature>
<evidence type="ECO:0000313" key="3">
    <source>
        <dbReference type="EMBL" id="GFG34417.1"/>
    </source>
</evidence>
<protein>
    <recommendedName>
        <fullName evidence="2">DUF4774 domain-containing protein</fullName>
    </recommendedName>
</protein>
<dbReference type="Pfam" id="PF15999">
    <property type="entry name" value="DUF4774"/>
    <property type="match status" value="1"/>
</dbReference>
<comment type="caution">
    <text evidence="3">The sequence shown here is derived from an EMBL/GenBank/DDBJ whole genome shotgun (WGS) entry which is preliminary data.</text>
</comment>
<sequence length="335" mass="37051">MPLVTKGIKQMDTHMYSEYKGVYITSPHQWAYLTSTFIPNYLHRGISPLLRHATTPPTLHLPFNSWFYHSSADRHPSLNFGLPLFKMSPPTSNLYMVFNGRLSAPKDIIKQTKDKSNKFSITPGVQSTQYLLNSLSGELPSQMKNGVKKSNFVQNTLLLHSRPLRDEDMDSDSRMSNNNTAPVTSAEVQDNTDLVTTPKTTAQTLPEMTPIVVENAYESTPLTVPNSHHEEGYPTLLHKGVEPLSENSTSEVNASQLNKPTTLVLKPVAKAVAGPKGIAIAAPLSRAVVRKRQKVNIHFDPEAVAVVGPGGVADAHSELLISYYEDLPSQKKEKR</sequence>
<dbReference type="OrthoDB" id="8194084at2759"/>